<dbReference type="PANTHER" id="PTHR42864">
    <property type="entry name" value="LIGHT-INDEPENDENT PROTOCHLOROPHYLLIDE REDUCTASE IRON-SULFUR ATP-BINDING PROTEIN"/>
    <property type="match status" value="1"/>
</dbReference>
<feature type="domain" description="Nitrogenase/oxidoreductase component 1" evidence="9">
    <location>
        <begin position="255"/>
        <end position="620"/>
    </location>
</feature>
<dbReference type="Pfam" id="PF00142">
    <property type="entry name" value="Fer4_NifH"/>
    <property type="match status" value="1"/>
</dbReference>
<sequence length="671" mass="74413">MTALSYIKTQLPKERRAEEIVFRGYGNVACVEAGGPEPGVGCAGRGVITTFELLEDLGVSSDLFDLTLYDVLGDVVCGGFAVPIRNEYADAVYIVTSGEYLSLYAANNILKGILNFTERGPRIAGIIHNARGDPDEEERVRRFAGAVRLPVVIRVPRSEIFARAERTGCTLIEGHPDSEEAEVFRTLAVHAEDIMGGGALLHHALPLSDEDLEEIVLQRNDSRTIHRFSFCQGEEKDSRKAVSVSVKNKKPLIGCAFAGAVSVTAQVSDAVTIMHCPRSCTLMMYEKLLDTRQHSTTRFGSSYQQGLMERLISTDMRDEDFIFGGEKKLQETLDSVIRDGCKLIFVVTACPPGIIGDDIGKVISTVIQGNPDVRIIPVKVDGNLVGDFVQGVMDGYGAVAGLIDDKTEKTNSPSVNLIAEKWLAENEERSYQAVRDLLGRLGIGVNCRFLINTDSSSLKNFNKAGLVLPADKDDTVESIREMLTSRSSLPFLDLPLPTGFFETKQWLLEVSRVFGMEEKAKEIIAEEEARYQEQIRKLRHDMEGKTILISTYPKSLDWVLDIASDLGMKILKIGLTYSPFSESFRSRYADAFPIVHSYSIEMRSEDISELKPDLVLYTYPTLRRSDEARSAHIPYAPGFGFQVAIERAKKWNLLMKLPVSEGWKKDGEGII</sequence>
<comment type="cofactor">
    <cofactor evidence="1">
        <name>[4Fe-4S] cluster</name>
        <dbReference type="ChEBI" id="CHEBI:49883"/>
    </cofactor>
</comment>
<evidence type="ECO:0000256" key="1">
    <source>
        <dbReference type="ARBA" id="ARBA00001966"/>
    </source>
</evidence>
<evidence type="ECO:0000256" key="2">
    <source>
        <dbReference type="ARBA" id="ARBA00005504"/>
    </source>
</evidence>
<keyword evidence="5 8" id="KW-0067">ATP-binding</keyword>
<dbReference type="GO" id="GO:0005524">
    <property type="term" value="F:ATP binding"/>
    <property type="evidence" value="ECO:0007669"/>
    <property type="project" value="UniProtKB-KW"/>
</dbReference>
<evidence type="ECO:0000256" key="6">
    <source>
        <dbReference type="ARBA" id="ARBA00023004"/>
    </source>
</evidence>
<dbReference type="AlphaFoldDB" id="A0A2V2NAT8"/>
<dbReference type="PANTHER" id="PTHR42864:SF2">
    <property type="entry name" value="LIGHT-INDEPENDENT PROTOCHLOROPHYLLIDE REDUCTASE IRON-SULFUR ATP-BINDING PROTEIN"/>
    <property type="match status" value="1"/>
</dbReference>
<evidence type="ECO:0000256" key="5">
    <source>
        <dbReference type="ARBA" id="ARBA00022840"/>
    </source>
</evidence>
<evidence type="ECO:0000313" key="11">
    <source>
        <dbReference type="Proteomes" id="UP000245934"/>
    </source>
</evidence>
<dbReference type="PRINTS" id="PR00091">
    <property type="entry name" value="NITROGNASEII"/>
</dbReference>
<evidence type="ECO:0000256" key="7">
    <source>
        <dbReference type="ARBA" id="ARBA00023014"/>
    </source>
</evidence>
<dbReference type="PROSITE" id="PS00692">
    <property type="entry name" value="NIFH_FRXC_2"/>
    <property type="match status" value="1"/>
</dbReference>
<gene>
    <name evidence="10" type="ORF">DLD82_03800</name>
</gene>
<dbReference type="InterPro" id="IPR000510">
    <property type="entry name" value="Nase/OxRdtase_comp1"/>
</dbReference>
<dbReference type="GO" id="GO:0051539">
    <property type="term" value="F:4 iron, 4 sulfur cluster binding"/>
    <property type="evidence" value="ECO:0007669"/>
    <property type="project" value="UniProtKB-KW"/>
</dbReference>
<dbReference type="Pfam" id="PF00148">
    <property type="entry name" value="Oxidored_nitro"/>
    <property type="match status" value="1"/>
</dbReference>
<keyword evidence="8" id="KW-0004">4Fe-4S</keyword>
<dbReference type="Gene3D" id="3.40.50.300">
    <property type="entry name" value="P-loop containing nucleotide triphosphate hydrolases"/>
    <property type="match status" value="1"/>
</dbReference>
<dbReference type="SUPFAM" id="SSF53807">
    <property type="entry name" value="Helical backbone' metal receptor"/>
    <property type="match status" value="1"/>
</dbReference>
<dbReference type="OrthoDB" id="53358at2157"/>
<keyword evidence="4 8" id="KW-0547">Nucleotide-binding</keyword>
<keyword evidence="8" id="KW-0560">Oxidoreductase</keyword>
<name>A0A2V2NAT8_9EURY</name>
<keyword evidence="6 8" id="KW-0408">Iron</keyword>
<proteinExistence type="inferred from homology"/>
<dbReference type="InterPro" id="IPR027417">
    <property type="entry name" value="P-loop_NTPase"/>
</dbReference>
<dbReference type="EMBL" id="QGMZ01000008">
    <property type="protein sequence ID" value="PWR75715.1"/>
    <property type="molecule type" value="Genomic_DNA"/>
</dbReference>
<comment type="similarity">
    <text evidence="2 8">Belongs to the NifH/BchL/ChlL family.</text>
</comment>
<dbReference type="Gene3D" id="3.40.50.1980">
    <property type="entry name" value="Nitrogenase molybdenum iron protein domain"/>
    <property type="match status" value="1"/>
</dbReference>
<keyword evidence="3 8" id="KW-0479">Metal-binding</keyword>
<comment type="caution">
    <text evidence="10">The sequence shown here is derived from an EMBL/GenBank/DDBJ whole genome shotgun (WGS) entry which is preliminary data.</text>
</comment>
<protein>
    <submittedName>
        <fullName evidence="10">Nitrogen fixation protein NifEH</fullName>
    </submittedName>
</protein>
<dbReference type="InterPro" id="IPR030655">
    <property type="entry name" value="NifH/chlL_CS"/>
</dbReference>
<evidence type="ECO:0000259" key="9">
    <source>
        <dbReference type="Pfam" id="PF00148"/>
    </source>
</evidence>
<dbReference type="SUPFAM" id="SSF52540">
    <property type="entry name" value="P-loop containing nucleoside triphosphate hydrolases"/>
    <property type="match status" value="1"/>
</dbReference>
<evidence type="ECO:0000256" key="3">
    <source>
        <dbReference type="ARBA" id="ARBA00022723"/>
    </source>
</evidence>
<dbReference type="PROSITE" id="PS51026">
    <property type="entry name" value="NIFH_FRXC_3"/>
    <property type="match status" value="1"/>
</dbReference>
<accession>A0A2V2NAT8</accession>
<dbReference type="PROSITE" id="PS00746">
    <property type="entry name" value="NIFH_FRXC_1"/>
    <property type="match status" value="1"/>
</dbReference>
<keyword evidence="7 8" id="KW-0411">Iron-sulfur</keyword>
<reference evidence="10 11" key="1">
    <citation type="submission" date="2018-05" db="EMBL/GenBank/DDBJ databases">
        <title>Draft genome of Methanospirillum stamsii Pt1.</title>
        <authorList>
            <person name="Dueholm M.S."/>
            <person name="Nielsen P.H."/>
            <person name="Bakmann L.F."/>
            <person name="Otzen D.E."/>
        </authorList>
    </citation>
    <scope>NUCLEOTIDE SEQUENCE [LARGE SCALE GENOMIC DNA]</scope>
    <source>
        <strain evidence="10 11">Pt1</strain>
    </source>
</reference>
<dbReference type="Proteomes" id="UP000245934">
    <property type="component" value="Unassembled WGS sequence"/>
</dbReference>
<dbReference type="InterPro" id="IPR000392">
    <property type="entry name" value="NifH/frxC"/>
</dbReference>
<dbReference type="GO" id="GO:0046872">
    <property type="term" value="F:metal ion binding"/>
    <property type="evidence" value="ECO:0007669"/>
    <property type="project" value="UniProtKB-KW"/>
</dbReference>
<dbReference type="Gene3D" id="3.40.50.12380">
    <property type="entry name" value="Nitrogenase MoFe cofactor biosynthesis protein NifE, C-terminal"/>
    <property type="match status" value="1"/>
</dbReference>
<organism evidence="10 11">
    <name type="scientific">Methanospirillum stamsii</name>
    <dbReference type="NCBI Taxonomy" id="1277351"/>
    <lineage>
        <taxon>Archaea</taxon>
        <taxon>Methanobacteriati</taxon>
        <taxon>Methanobacteriota</taxon>
        <taxon>Stenosarchaea group</taxon>
        <taxon>Methanomicrobia</taxon>
        <taxon>Methanomicrobiales</taxon>
        <taxon>Methanospirillaceae</taxon>
        <taxon>Methanospirillum</taxon>
    </lineage>
</organism>
<evidence type="ECO:0000256" key="4">
    <source>
        <dbReference type="ARBA" id="ARBA00022741"/>
    </source>
</evidence>
<evidence type="ECO:0000313" key="10">
    <source>
        <dbReference type="EMBL" id="PWR75715.1"/>
    </source>
</evidence>
<keyword evidence="11" id="KW-1185">Reference proteome</keyword>
<evidence type="ECO:0000256" key="8">
    <source>
        <dbReference type="RuleBase" id="RU003688"/>
    </source>
</evidence>
<dbReference type="GO" id="GO:0016491">
    <property type="term" value="F:oxidoreductase activity"/>
    <property type="evidence" value="ECO:0007669"/>
    <property type="project" value="UniProtKB-KW"/>
</dbReference>